<dbReference type="SUPFAM" id="SSF56349">
    <property type="entry name" value="DNA breaking-rejoining enzymes"/>
    <property type="match status" value="1"/>
</dbReference>
<evidence type="ECO:0000313" key="7">
    <source>
        <dbReference type="Proteomes" id="UP001164459"/>
    </source>
</evidence>
<evidence type="ECO:0000313" key="6">
    <source>
        <dbReference type="EMBL" id="WAS97192.1"/>
    </source>
</evidence>
<sequence>MITIKERRDGKVVRLQAIIYALRPGSLKAERFRITVPRSITAKSGAMRWAEQVRRDIEAGKQPPQTREGRAQAKAKQQEQHESQERERLDRLTYAEVAALWLEAGIGERRRPGTMKHRRDRLARILPVVGDRPVRSIGELDTARLKRELAWCAPGTLNVTLQAFGQVLRYAVQIKALDKAPMIKRVKVPDDDAPACYTPADFERLAAAAAKAGQLSLLIVLLGGESGLRHGELLGLQVGDVSLRRREIRVARSVNIEPNEGRIIGPTKNGKVRVVPISRRLEDALRPIVEAASGPDHWVLWSPRGRPATTSSIAKALQKALDRAGLPRASCHRLRHTTLSHLLAAGADLRTVQEIAGHKNLSTTQRYLHGVAGAARAAVDRLAAMRAEAEVSSADDTDLTRAPSTRRRRQKIAVV</sequence>
<dbReference type="PROSITE" id="PS51898">
    <property type="entry name" value="TYR_RECOMBINASE"/>
    <property type="match status" value="1"/>
</dbReference>
<feature type="domain" description="Tyr recombinase" evidence="5">
    <location>
        <begin position="192"/>
        <end position="380"/>
    </location>
</feature>
<keyword evidence="3" id="KW-0233">DNA recombination</keyword>
<accession>A0ABY7HD47</accession>
<feature type="region of interest" description="Disordered" evidence="4">
    <location>
        <begin position="54"/>
        <end position="88"/>
    </location>
</feature>
<keyword evidence="2" id="KW-0238">DNA-binding</keyword>
<dbReference type="PANTHER" id="PTHR30349">
    <property type="entry name" value="PHAGE INTEGRASE-RELATED"/>
    <property type="match status" value="1"/>
</dbReference>
<evidence type="ECO:0000259" key="5">
    <source>
        <dbReference type="PROSITE" id="PS51898"/>
    </source>
</evidence>
<dbReference type="InterPro" id="IPR002104">
    <property type="entry name" value="Integrase_catalytic"/>
</dbReference>
<feature type="compositionally biased region" description="Basic and acidic residues" evidence="4">
    <location>
        <begin position="67"/>
        <end position="88"/>
    </location>
</feature>
<feature type="region of interest" description="Disordered" evidence="4">
    <location>
        <begin position="392"/>
        <end position="415"/>
    </location>
</feature>
<dbReference type="RefSeq" id="WP_269039556.1">
    <property type="nucleotide sequence ID" value="NZ_CP114040.1"/>
</dbReference>
<feature type="compositionally biased region" description="Basic residues" evidence="4">
    <location>
        <begin position="404"/>
        <end position="415"/>
    </location>
</feature>
<dbReference type="InterPro" id="IPR011010">
    <property type="entry name" value="DNA_brk_join_enz"/>
</dbReference>
<dbReference type="Gene3D" id="1.10.443.10">
    <property type="entry name" value="Intergrase catalytic core"/>
    <property type="match status" value="1"/>
</dbReference>
<dbReference type="EMBL" id="CP114040">
    <property type="protein sequence ID" value="WAS97192.1"/>
    <property type="molecule type" value="Genomic_DNA"/>
</dbReference>
<dbReference type="Proteomes" id="UP001164459">
    <property type="component" value="Chromosome"/>
</dbReference>
<dbReference type="InterPro" id="IPR050090">
    <property type="entry name" value="Tyrosine_recombinase_XerCD"/>
</dbReference>
<dbReference type="CDD" id="cd01189">
    <property type="entry name" value="INT_ICEBs1_C_like"/>
    <property type="match status" value="1"/>
</dbReference>
<gene>
    <name evidence="6" type="ORF">O0S08_13675</name>
</gene>
<evidence type="ECO:0000256" key="1">
    <source>
        <dbReference type="ARBA" id="ARBA00008857"/>
    </source>
</evidence>
<proteinExistence type="inferred from homology"/>
<dbReference type="InterPro" id="IPR010998">
    <property type="entry name" value="Integrase_recombinase_N"/>
</dbReference>
<organism evidence="6 7">
    <name type="scientific">Nannocystis punicea</name>
    <dbReference type="NCBI Taxonomy" id="2995304"/>
    <lineage>
        <taxon>Bacteria</taxon>
        <taxon>Pseudomonadati</taxon>
        <taxon>Myxococcota</taxon>
        <taxon>Polyangia</taxon>
        <taxon>Nannocystales</taxon>
        <taxon>Nannocystaceae</taxon>
        <taxon>Nannocystis</taxon>
    </lineage>
</organism>
<dbReference type="Pfam" id="PF00589">
    <property type="entry name" value="Phage_integrase"/>
    <property type="match status" value="1"/>
</dbReference>
<evidence type="ECO:0000256" key="3">
    <source>
        <dbReference type="ARBA" id="ARBA00023172"/>
    </source>
</evidence>
<comment type="similarity">
    <text evidence="1">Belongs to the 'phage' integrase family.</text>
</comment>
<evidence type="ECO:0000256" key="2">
    <source>
        <dbReference type="ARBA" id="ARBA00023125"/>
    </source>
</evidence>
<keyword evidence="7" id="KW-1185">Reference proteome</keyword>
<evidence type="ECO:0000256" key="4">
    <source>
        <dbReference type="SAM" id="MobiDB-lite"/>
    </source>
</evidence>
<dbReference type="Gene3D" id="1.10.150.130">
    <property type="match status" value="1"/>
</dbReference>
<dbReference type="PANTHER" id="PTHR30349:SF64">
    <property type="entry name" value="PROPHAGE INTEGRASE INTD-RELATED"/>
    <property type="match status" value="1"/>
</dbReference>
<dbReference type="InterPro" id="IPR013762">
    <property type="entry name" value="Integrase-like_cat_sf"/>
</dbReference>
<protein>
    <submittedName>
        <fullName evidence="6">Site-specific integrase</fullName>
    </submittedName>
</protein>
<name>A0ABY7HD47_9BACT</name>
<reference evidence="6" key="1">
    <citation type="submission" date="2022-11" db="EMBL/GenBank/DDBJ databases">
        <title>Minimal conservation of predation-associated metabolite biosynthetic gene clusters underscores biosynthetic potential of Myxococcota including descriptions for ten novel species: Archangium lansinium sp. nov., Myxococcus landrumus sp. nov., Nannocystis bai.</title>
        <authorList>
            <person name="Ahearne A."/>
            <person name="Stevens C."/>
            <person name="Dowd S."/>
        </authorList>
    </citation>
    <scope>NUCLEOTIDE SEQUENCE</scope>
    <source>
        <strain evidence="6">Fl3</strain>
    </source>
</reference>